<keyword evidence="3" id="KW-0285">Flavoprotein</keyword>
<evidence type="ECO:0000256" key="13">
    <source>
        <dbReference type="SAM" id="Phobius"/>
    </source>
</evidence>
<comment type="cofactor">
    <cofactor evidence="1">
        <name>FAD</name>
        <dbReference type="ChEBI" id="CHEBI:57692"/>
    </cofactor>
</comment>
<dbReference type="PROSITE" id="PS51384">
    <property type="entry name" value="FAD_FR"/>
    <property type="match status" value="1"/>
</dbReference>
<evidence type="ECO:0000313" key="16">
    <source>
        <dbReference type="Proteomes" id="UP000622547"/>
    </source>
</evidence>
<evidence type="ECO:0000256" key="7">
    <source>
        <dbReference type="ARBA" id="ARBA00022827"/>
    </source>
</evidence>
<keyword evidence="16" id="KW-1185">Reference proteome</keyword>
<dbReference type="InterPro" id="IPR001433">
    <property type="entry name" value="OxRdtase_FAD/NAD-bd"/>
</dbReference>
<dbReference type="GO" id="GO:0016491">
    <property type="term" value="F:oxidoreductase activity"/>
    <property type="evidence" value="ECO:0007669"/>
    <property type="project" value="UniProtKB-KW"/>
</dbReference>
<feature type="domain" description="FAD-binding FR-type" evidence="14">
    <location>
        <begin position="219"/>
        <end position="319"/>
    </location>
</feature>
<dbReference type="Pfam" id="PF00175">
    <property type="entry name" value="NAD_binding_1"/>
    <property type="match status" value="1"/>
</dbReference>
<keyword evidence="6" id="KW-0479">Metal-binding</keyword>
<dbReference type="GO" id="GO:0016020">
    <property type="term" value="C:membrane"/>
    <property type="evidence" value="ECO:0007669"/>
    <property type="project" value="UniProtKB-SubCell"/>
</dbReference>
<reference evidence="15 16" key="1">
    <citation type="submission" date="2021-01" db="EMBL/GenBank/DDBJ databases">
        <title>Whole genome shotgun sequence of Planotetraspora phitsanulokensis NBRC 104273.</title>
        <authorList>
            <person name="Komaki H."/>
            <person name="Tamura T."/>
        </authorList>
    </citation>
    <scope>NUCLEOTIDE SEQUENCE [LARGE SCALE GENOMIC DNA]</scope>
    <source>
        <strain evidence="15 16">NBRC 104273</strain>
    </source>
</reference>
<feature type="transmembrane region" description="Helical" evidence="13">
    <location>
        <begin position="163"/>
        <end position="184"/>
    </location>
</feature>
<evidence type="ECO:0000256" key="10">
    <source>
        <dbReference type="ARBA" id="ARBA00023004"/>
    </source>
</evidence>
<comment type="caution">
    <text evidence="15">The sequence shown here is derived from an EMBL/GenBank/DDBJ whole genome shotgun (WGS) entry which is preliminary data.</text>
</comment>
<protein>
    <submittedName>
        <fullName evidence="15">Ferric reductase</fullName>
    </submittedName>
</protein>
<dbReference type="AlphaFoldDB" id="A0A8J3U8G5"/>
<dbReference type="InterPro" id="IPR017927">
    <property type="entry name" value="FAD-bd_FR_type"/>
</dbReference>
<sequence>MAHTEVTGADPADRPVAGTAGAAAAWLWPAIFWAGAAAVLVPWAVRSGERFAADPVVGTGRLAGMLAGYLIAVQLILMSRVLDTRLIAVWHRRLGAAVFAFVTAHIVFSTVGHAAGRSLADQTMRFVFGYPWLLAAYVGTALIVMIGLTSIRVIKRRMRYETWYYLHLYAYLGTALAFAHTITISTDIKGIARVFWIALYATALTLAVWRRVVRPARLAARHGFRVSDVVKETPDVTSIHIGGRRMREFRVEPGQFLWLRFLTRNDWGQAHPFSLSAAPDGRRLRVTVKALGDHTRGLQEVPVGTRVVVEGPYGSFTAGARVNEDVLMIAAGIGITPIRALLEEMPPGTVVLYRARSQSEVVFRDELDELAGSRGARLVYLLDEDGRDGGGPGVTDDRHIPEELTAAGLARLVPGIGHRDVYLCGPPGLVRRVNAELRKAGVRDRHIHHDPFEL</sequence>
<feature type="transmembrane region" description="Helical" evidence="13">
    <location>
        <begin position="190"/>
        <end position="209"/>
    </location>
</feature>
<keyword evidence="10" id="KW-0408">Iron</keyword>
<feature type="transmembrane region" description="Helical" evidence="13">
    <location>
        <begin position="127"/>
        <end position="151"/>
    </location>
</feature>
<feature type="transmembrane region" description="Helical" evidence="13">
    <location>
        <begin position="24"/>
        <end position="45"/>
    </location>
</feature>
<proteinExistence type="predicted"/>
<dbReference type="Pfam" id="PF08022">
    <property type="entry name" value="FAD_binding_8"/>
    <property type="match status" value="1"/>
</dbReference>
<dbReference type="InterPro" id="IPR017938">
    <property type="entry name" value="Riboflavin_synthase-like_b-brl"/>
</dbReference>
<dbReference type="Gene3D" id="2.40.30.10">
    <property type="entry name" value="Translation factors"/>
    <property type="match status" value="1"/>
</dbReference>
<dbReference type="RefSeq" id="WP_204075630.1">
    <property type="nucleotide sequence ID" value="NZ_BAABHI010000001.1"/>
</dbReference>
<dbReference type="EMBL" id="BOOP01000023">
    <property type="protein sequence ID" value="GII40082.1"/>
    <property type="molecule type" value="Genomic_DNA"/>
</dbReference>
<feature type="transmembrane region" description="Helical" evidence="13">
    <location>
        <begin position="94"/>
        <end position="115"/>
    </location>
</feature>
<dbReference type="InterPro" id="IPR013130">
    <property type="entry name" value="Fe3_Rdtase_TM_dom"/>
</dbReference>
<keyword evidence="9" id="KW-0560">Oxidoreductase</keyword>
<keyword evidence="5" id="KW-0001">2Fe-2S</keyword>
<keyword evidence="4 13" id="KW-0812">Transmembrane</keyword>
<dbReference type="Proteomes" id="UP000622547">
    <property type="component" value="Unassembled WGS sequence"/>
</dbReference>
<evidence type="ECO:0000256" key="4">
    <source>
        <dbReference type="ARBA" id="ARBA00022692"/>
    </source>
</evidence>
<dbReference type="PANTHER" id="PTHR47354:SF8">
    <property type="entry name" value="1,2-PHENYLACETYL-COA EPOXIDASE, SUBUNIT E"/>
    <property type="match status" value="1"/>
</dbReference>
<feature type="transmembrane region" description="Helical" evidence="13">
    <location>
        <begin position="65"/>
        <end position="82"/>
    </location>
</feature>
<comment type="subcellular location">
    <subcellularLocation>
        <location evidence="2">Membrane</location>
        <topology evidence="2">Multi-pass membrane protein</topology>
    </subcellularLocation>
</comment>
<keyword evidence="11" id="KW-0411">Iron-sulfur</keyword>
<dbReference type="InterPro" id="IPR013112">
    <property type="entry name" value="FAD-bd_8"/>
</dbReference>
<name>A0A8J3U8G5_9ACTN</name>
<evidence type="ECO:0000256" key="9">
    <source>
        <dbReference type="ARBA" id="ARBA00023002"/>
    </source>
</evidence>
<evidence type="ECO:0000256" key="2">
    <source>
        <dbReference type="ARBA" id="ARBA00004141"/>
    </source>
</evidence>
<gene>
    <name evidence="15" type="ORF">Pph01_50850</name>
</gene>
<keyword evidence="12 13" id="KW-0472">Membrane</keyword>
<dbReference type="CDD" id="cd06198">
    <property type="entry name" value="FNR_like_3"/>
    <property type="match status" value="1"/>
</dbReference>
<evidence type="ECO:0000259" key="14">
    <source>
        <dbReference type="PROSITE" id="PS51384"/>
    </source>
</evidence>
<dbReference type="Pfam" id="PF01794">
    <property type="entry name" value="Ferric_reduct"/>
    <property type="match status" value="1"/>
</dbReference>
<dbReference type="PANTHER" id="PTHR47354">
    <property type="entry name" value="NADH OXIDOREDUCTASE HCR"/>
    <property type="match status" value="1"/>
</dbReference>
<evidence type="ECO:0000256" key="11">
    <source>
        <dbReference type="ARBA" id="ARBA00023014"/>
    </source>
</evidence>
<evidence type="ECO:0000256" key="6">
    <source>
        <dbReference type="ARBA" id="ARBA00022723"/>
    </source>
</evidence>
<evidence type="ECO:0000313" key="15">
    <source>
        <dbReference type="EMBL" id="GII40082.1"/>
    </source>
</evidence>
<evidence type="ECO:0000256" key="8">
    <source>
        <dbReference type="ARBA" id="ARBA00022989"/>
    </source>
</evidence>
<keyword evidence="7" id="KW-0274">FAD</keyword>
<dbReference type="GO" id="GO:0050660">
    <property type="term" value="F:flavin adenine dinucleotide binding"/>
    <property type="evidence" value="ECO:0007669"/>
    <property type="project" value="TreeGrafter"/>
</dbReference>
<evidence type="ECO:0000256" key="3">
    <source>
        <dbReference type="ARBA" id="ARBA00022630"/>
    </source>
</evidence>
<organism evidence="15 16">
    <name type="scientific">Planotetraspora phitsanulokensis</name>
    <dbReference type="NCBI Taxonomy" id="575192"/>
    <lineage>
        <taxon>Bacteria</taxon>
        <taxon>Bacillati</taxon>
        <taxon>Actinomycetota</taxon>
        <taxon>Actinomycetes</taxon>
        <taxon>Streptosporangiales</taxon>
        <taxon>Streptosporangiaceae</taxon>
        <taxon>Planotetraspora</taxon>
    </lineage>
</organism>
<dbReference type="PRINTS" id="PR00410">
    <property type="entry name" value="PHEHYDRXLASE"/>
</dbReference>
<keyword evidence="8 13" id="KW-1133">Transmembrane helix</keyword>
<accession>A0A8J3U8G5</accession>
<dbReference type="GO" id="GO:0051537">
    <property type="term" value="F:2 iron, 2 sulfur cluster binding"/>
    <property type="evidence" value="ECO:0007669"/>
    <property type="project" value="UniProtKB-KW"/>
</dbReference>
<dbReference type="SUPFAM" id="SSF52343">
    <property type="entry name" value="Ferredoxin reductase-like, C-terminal NADP-linked domain"/>
    <property type="match status" value="1"/>
</dbReference>
<dbReference type="InterPro" id="IPR039261">
    <property type="entry name" value="FNR_nucleotide-bd"/>
</dbReference>
<evidence type="ECO:0000256" key="1">
    <source>
        <dbReference type="ARBA" id="ARBA00001974"/>
    </source>
</evidence>
<dbReference type="SUPFAM" id="SSF63380">
    <property type="entry name" value="Riboflavin synthase domain-like"/>
    <property type="match status" value="1"/>
</dbReference>
<dbReference type="Gene3D" id="3.40.50.80">
    <property type="entry name" value="Nucleotide-binding domain of ferredoxin-NADP reductase (FNR) module"/>
    <property type="match status" value="1"/>
</dbReference>
<evidence type="ECO:0000256" key="5">
    <source>
        <dbReference type="ARBA" id="ARBA00022714"/>
    </source>
</evidence>
<dbReference type="GO" id="GO:0046872">
    <property type="term" value="F:metal ion binding"/>
    <property type="evidence" value="ECO:0007669"/>
    <property type="project" value="UniProtKB-KW"/>
</dbReference>
<dbReference type="InterPro" id="IPR050415">
    <property type="entry name" value="MRET"/>
</dbReference>
<evidence type="ECO:0000256" key="12">
    <source>
        <dbReference type="ARBA" id="ARBA00023136"/>
    </source>
</evidence>